<keyword evidence="3" id="KW-1185">Reference proteome</keyword>
<evidence type="ECO:0008006" key="4">
    <source>
        <dbReference type="Google" id="ProtNLM"/>
    </source>
</evidence>
<dbReference type="InParanoid" id="A0A0V0QAU9"/>
<keyword evidence="1" id="KW-1133">Transmembrane helix</keyword>
<comment type="caution">
    <text evidence="2">The sequence shown here is derived from an EMBL/GenBank/DDBJ whole genome shotgun (WGS) entry which is preliminary data.</text>
</comment>
<keyword evidence="1" id="KW-0812">Transmembrane</keyword>
<name>A0A0V0QAU9_PSEPJ</name>
<evidence type="ECO:0000313" key="3">
    <source>
        <dbReference type="Proteomes" id="UP000054937"/>
    </source>
</evidence>
<sequence>MLNIFLTKILYSNQYQQSQIIFIYFFIISKKINLFFIIFILEIENNIIIQKTNIIYRFFQINQIKKIQQLHISIKYVHNTSQLSYLSILIKIQLFIQTLINNINIRLIIKKRLWTK</sequence>
<keyword evidence="1" id="KW-0472">Membrane</keyword>
<dbReference type="Proteomes" id="UP000054937">
    <property type="component" value="Unassembled WGS sequence"/>
</dbReference>
<dbReference type="AlphaFoldDB" id="A0A0V0QAU9"/>
<reference evidence="2 3" key="1">
    <citation type="journal article" date="2015" name="Sci. Rep.">
        <title>Genome of the facultative scuticociliatosis pathogen Pseudocohnilembus persalinus provides insight into its virulence through horizontal gene transfer.</title>
        <authorList>
            <person name="Xiong J."/>
            <person name="Wang G."/>
            <person name="Cheng J."/>
            <person name="Tian M."/>
            <person name="Pan X."/>
            <person name="Warren A."/>
            <person name="Jiang C."/>
            <person name="Yuan D."/>
            <person name="Miao W."/>
        </authorList>
    </citation>
    <scope>NUCLEOTIDE SEQUENCE [LARGE SCALE GENOMIC DNA]</scope>
    <source>
        <strain evidence="2">36N120E</strain>
    </source>
</reference>
<evidence type="ECO:0000256" key="1">
    <source>
        <dbReference type="SAM" id="Phobius"/>
    </source>
</evidence>
<organism evidence="2 3">
    <name type="scientific">Pseudocohnilembus persalinus</name>
    <name type="common">Ciliate</name>
    <dbReference type="NCBI Taxonomy" id="266149"/>
    <lineage>
        <taxon>Eukaryota</taxon>
        <taxon>Sar</taxon>
        <taxon>Alveolata</taxon>
        <taxon>Ciliophora</taxon>
        <taxon>Intramacronucleata</taxon>
        <taxon>Oligohymenophorea</taxon>
        <taxon>Scuticociliatia</taxon>
        <taxon>Philasterida</taxon>
        <taxon>Pseudocohnilembidae</taxon>
        <taxon>Pseudocohnilembus</taxon>
    </lineage>
</organism>
<accession>A0A0V0QAU9</accession>
<proteinExistence type="predicted"/>
<protein>
    <recommendedName>
        <fullName evidence="4">Transmembrane protein</fullName>
    </recommendedName>
</protein>
<dbReference type="EMBL" id="LDAU01000220">
    <property type="protein sequence ID" value="KRW99191.1"/>
    <property type="molecule type" value="Genomic_DNA"/>
</dbReference>
<gene>
    <name evidence="2" type="ORF">PPERSA_07434</name>
</gene>
<evidence type="ECO:0000313" key="2">
    <source>
        <dbReference type="EMBL" id="KRW99191.1"/>
    </source>
</evidence>
<feature type="transmembrane region" description="Helical" evidence="1">
    <location>
        <begin position="20"/>
        <end position="41"/>
    </location>
</feature>